<evidence type="ECO:0000313" key="2">
    <source>
        <dbReference type="Proteomes" id="UP000266118"/>
    </source>
</evidence>
<dbReference type="AlphaFoldDB" id="A0A386HNS4"/>
<dbReference type="EMBL" id="CP032489">
    <property type="protein sequence ID" value="AYD47413.1"/>
    <property type="molecule type" value="Genomic_DNA"/>
</dbReference>
<protein>
    <submittedName>
        <fullName evidence="1">Uncharacterized protein</fullName>
    </submittedName>
</protein>
<gene>
    <name evidence="1" type="ORF">D6B99_07190</name>
</gene>
<keyword evidence="2" id="KW-1185">Reference proteome</keyword>
<name>A0A386HNS4_9BACT</name>
<evidence type="ECO:0000313" key="1">
    <source>
        <dbReference type="EMBL" id="AYD47413.1"/>
    </source>
</evidence>
<reference evidence="1 2" key="1">
    <citation type="submission" date="2018-09" db="EMBL/GenBank/DDBJ databases">
        <title>Arachidicoccus sp. nov., a bacterium isolated from soil.</title>
        <authorList>
            <person name="Weon H.-Y."/>
            <person name="Kwon S.-W."/>
            <person name="Lee S.A."/>
        </authorList>
    </citation>
    <scope>NUCLEOTIDE SEQUENCE [LARGE SCALE GENOMIC DNA]</scope>
    <source>
        <strain evidence="1 2">KIS59-12</strain>
    </source>
</reference>
<proteinExistence type="predicted"/>
<dbReference type="Proteomes" id="UP000266118">
    <property type="component" value="Chromosome"/>
</dbReference>
<dbReference type="KEGG" id="ark:D6B99_07190"/>
<accession>A0A386HNS4</accession>
<sequence length="74" mass="7984">MPLLQPNTAVNLPAGRDRVTITSNGGGYLITFHSQPQATRQGVLPVNNNQLVIQLNPQIASTLQNTGNVSFTWV</sequence>
<dbReference type="RefSeq" id="WP_119986506.1">
    <property type="nucleotide sequence ID" value="NZ_CP032489.1"/>
</dbReference>
<organism evidence="1 2">
    <name type="scientific">Arachidicoccus soli</name>
    <dbReference type="NCBI Taxonomy" id="2341117"/>
    <lineage>
        <taxon>Bacteria</taxon>
        <taxon>Pseudomonadati</taxon>
        <taxon>Bacteroidota</taxon>
        <taxon>Chitinophagia</taxon>
        <taxon>Chitinophagales</taxon>
        <taxon>Chitinophagaceae</taxon>
        <taxon>Arachidicoccus</taxon>
    </lineage>
</organism>